<dbReference type="EMBL" id="JASZZN010000009">
    <property type="protein sequence ID" value="MDM4016676.1"/>
    <property type="molecule type" value="Genomic_DNA"/>
</dbReference>
<comment type="caution">
    <text evidence="2">The sequence shown here is derived from an EMBL/GenBank/DDBJ whole genome shotgun (WGS) entry which is preliminary data.</text>
</comment>
<keyword evidence="3" id="KW-1185">Reference proteome</keyword>
<evidence type="ECO:0000313" key="2">
    <source>
        <dbReference type="EMBL" id="MDM4016676.1"/>
    </source>
</evidence>
<sequence>MPTTVDKIRRALEKRDGIAEEEMRPLADSFKVEVQAVNQRLDEAVMLLRKGLRSEAIQRVEMTPNTLEKAAELEFPEWDEWNEILQFLAIPLPPKLNVDYVAQINEAIIDSLPLEALLRRHRRLAIAKAPLSVRLRTLRQIARVDPANSVWGDDVETWEKIRLQQIDSELRQALEREDSRQLYLLNEELTSDQWRVKPSSRLIEQSQFAAEAHVRQNMERELGLIAPQLAEAFENRDEATARSLRTQWQASRSHYSIEVPASLQTQVMPTLRWLEDLDRQSMMESERSIAVDRLESCLDGNHSPEEIQDAYEQATRFGEPVPDALAARMQTLADEPVKRAKKKWTLIAAAAGLLVIVGAVTAYSLIASARQAKQRDDYVRQMEGFVSENRYDEALSFFESVRANAPEVTSLPKMVALHSQAQKAVESETKREERFETLLVQANSDDPALIDESLIPQLEELAKTDGERARIDDIRKRKQSYMDSQAVAQSDEMIEKIGEYWTTFGELQSRGNTNANRTALEQLRTSVIRLSNSYPLRSDAATTKQEQLRSSLTATIDQMKRTMQAERQLADALDSLSAARSLEQYADRLRELSTRTVADSDFIEFDTVIDEEDHWGNVDRTNEWLERLSQRLENGVTSGEATELVESAELLRNRVAPNPVFDAMPKFSDSMEEIRRRNSILSETFNVFQKHPLRELVTLPAEGQDFLITKTYAEDNADRMKRSGGLGVMVVSSSTGTVRNRGFDGPLDDIKNEPMASVNWLIAQQNARAIDFASLWEQTFLRLVVEVMTQRPDLDARVKEWMIFRLLDGATRGSERLAAAIPQTMAMLNRRADTFNRWYEPRPFNGKLPTEVESTIRAELGTAYPRFKAPLSDYSKVAASRLSWIGFLTKTEGNQISYHLRNELPEVDGSIFVAAPSRDNAVETSLNKIGELNQGHVQLTSNPVDLIGGRPLFLFPN</sequence>
<evidence type="ECO:0000313" key="3">
    <source>
        <dbReference type="Proteomes" id="UP001239462"/>
    </source>
</evidence>
<keyword evidence="1" id="KW-1133">Transmembrane helix</keyword>
<evidence type="ECO:0000256" key="1">
    <source>
        <dbReference type="SAM" id="Phobius"/>
    </source>
</evidence>
<protein>
    <submittedName>
        <fullName evidence="2">Uncharacterized protein</fullName>
    </submittedName>
</protein>
<organism evidence="2 3">
    <name type="scientific">Roseiconus lacunae</name>
    <dbReference type="NCBI Taxonomy" id="2605694"/>
    <lineage>
        <taxon>Bacteria</taxon>
        <taxon>Pseudomonadati</taxon>
        <taxon>Planctomycetota</taxon>
        <taxon>Planctomycetia</taxon>
        <taxon>Pirellulales</taxon>
        <taxon>Pirellulaceae</taxon>
        <taxon>Roseiconus</taxon>
    </lineage>
</organism>
<keyword evidence="1" id="KW-0472">Membrane</keyword>
<name>A0ABT7PK69_9BACT</name>
<keyword evidence="1" id="KW-0812">Transmembrane</keyword>
<dbReference type="Proteomes" id="UP001239462">
    <property type="component" value="Unassembled WGS sequence"/>
</dbReference>
<feature type="transmembrane region" description="Helical" evidence="1">
    <location>
        <begin position="344"/>
        <end position="366"/>
    </location>
</feature>
<gene>
    <name evidence="2" type="ORF">QTN89_14615</name>
</gene>
<dbReference type="RefSeq" id="WP_289164317.1">
    <property type="nucleotide sequence ID" value="NZ_JASZZN010000009.1"/>
</dbReference>
<proteinExistence type="predicted"/>
<accession>A0ABT7PK69</accession>
<reference evidence="2 3" key="1">
    <citation type="submission" date="2023-06" db="EMBL/GenBank/DDBJ databases">
        <title>Roseiconus lacunae JC819 isolated from Gulf of Mannar region, Tamil Nadu.</title>
        <authorList>
            <person name="Pk S."/>
            <person name="Ch S."/>
            <person name="Ch V.R."/>
        </authorList>
    </citation>
    <scope>NUCLEOTIDE SEQUENCE [LARGE SCALE GENOMIC DNA]</scope>
    <source>
        <strain evidence="2 3">JC819</strain>
    </source>
</reference>